<proteinExistence type="predicted"/>
<dbReference type="AlphaFoldDB" id="A0A3P6A3Z7"/>
<feature type="non-terminal residue" evidence="2">
    <location>
        <position position="1"/>
    </location>
</feature>
<evidence type="ECO:0000313" key="2">
    <source>
        <dbReference type="EMBL" id="VDC88186.1"/>
    </source>
</evidence>
<reference evidence="2" key="1">
    <citation type="submission" date="2018-11" db="EMBL/GenBank/DDBJ databases">
        <authorList>
            <consortium name="Genoscope - CEA"/>
            <person name="William W."/>
        </authorList>
    </citation>
    <scope>NUCLEOTIDE SEQUENCE</scope>
</reference>
<dbReference type="Gramene" id="A02p21750.2_BraZ1">
    <property type="protein sequence ID" value="A02p21750.2_BraZ1.CDS"/>
    <property type="gene ID" value="A02g21750.2_BraZ1"/>
</dbReference>
<gene>
    <name evidence="2" type="ORF">BRAA02T06695Z</name>
    <name evidence="1" type="ORF">BRAPAZ1V2_A02P21750.2</name>
</gene>
<sequence>FRCTRFPRLYLGALGGEAIRLPRSAYLCGWALGFAASLVGSLPEG</sequence>
<dbReference type="Proteomes" id="UP000694005">
    <property type="component" value="Chromosome A02"/>
</dbReference>
<accession>A0A3P6A3Z7</accession>
<evidence type="ECO:0000313" key="1">
    <source>
        <dbReference type="EMBL" id="CAG7893223.1"/>
    </source>
</evidence>
<organism evidence="2">
    <name type="scientific">Brassica campestris</name>
    <name type="common">Field mustard</name>
    <dbReference type="NCBI Taxonomy" id="3711"/>
    <lineage>
        <taxon>Eukaryota</taxon>
        <taxon>Viridiplantae</taxon>
        <taxon>Streptophyta</taxon>
        <taxon>Embryophyta</taxon>
        <taxon>Tracheophyta</taxon>
        <taxon>Spermatophyta</taxon>
        <taxon>Magnoliopsida</taxon>
        <taxon>eudicotyledons</taxon>
        <taxon>Gunneridae</taxon>
        <taxon>Pentapetalae</taxon>
        <taxon>rosids</taxon>
        <taxon>malvids</taxon>
        <taxon>Brassicales</taxon>
        <taxon>Brassicaceae</taxon>
        <taxon>Brassiceae</taxon>
        <taxon>Brassica</taxon>
    </lineage>
</organism>
<dbReference type="EMBL" id="LR031573">
    <property type="protein sequence ID" value="VDC88186.1"/>
    <property type="molecule type" value="Genomic_DNA"/>
</dbReference>
<protein>
    <submittedName>
        <fullName evidence="1">Uncharacterized protein</fullName>
    </submittedName>
</protein>
<name>A0A3P6A3Z7_BRACM</name>
<dbReference type="EMBL" id="LS974618">
    <property type="protein sequence ID" value="CAG7893223.1"/>
    <property type="molecule type" value="Genomic_DNA"/>
</dbReference>